<dbReference type="PANTHER" id="PTHR43499:SF1">
    <property type="entry name" value="ABC TRANSPORTER I FAMILY MEMBER 1"/>
    <property type="match status" value="1"/>
</dbReference>
<dbReference type="GO" id="GO:0022857">
    <property type="term" value="F:transmembrane transporter activity"/>
    <property type="evidence" value="ECO:0007669"/>
    <property type="project" value="InterPro"/>
</dbReference>
<keyword evidence="4" id="KW-0067">ATP-binding</keyword>
<evidence type="ECO:0000256" key="1">
    <source>
        <dbReference type="ARBA" id="ARBA00022448"/>
    </source>
</evidence>
<dbReference type="NCBIfam" id="NF010061">
    <property type="entry name" value="PRK13538.1"/>
    <property type="match status" value="1"/>
</dbReference>
<sequence>MTSEPSATPLLEARALSFHRQDEPVFGPLDFRLDAGELTLIEGDNGSGKTTLMRILTGLLRPEEGELYWRGQPLTWDRCSGEVLFLGHQLGLKTELSARENLRFAIGLHGHREHSDIDNALTRVGLAGFGDEPVRKLSAGQKKRVALARLLLVPAALWLLDEPYANLDRTGIELVNGLLEAHIAHGGAALVTSHGAVQFHGGEPQRIRLHG</sequence>
<reference evidence="8 9" key="1">
    <citation type="submission" date="2018-07" db="EMBL/GenBank/DDBJ databases">
        <title>Dyella monticola sp. nov. and Dyella psychrodurans sp. nov. isolated from monsoon evergreen broad-leaved forest soil of Dinghu Mountain, China.</title>
        <authorList>
            <person name="Gao Z."/>
            <person name="Qiu L."/>
        </authorList>
    </citation>
    <scope>NUCLEOTIDE SEQUENCE [LARGE SCALE GENOMIC DNA]</scope>
    <source>
        <strain evidence="8 9">4MSK11</strain>
    </source>
</reference>
<evidence type="ECO:0000256" key="4">
    <source>
        <dbReference type="ARBA" id="ARBA00022840"/>
    </source>
</evidence>
<dbReference type="SMART" id="SM00382">
    <property type="entry name" value="AAA"/>
    <property type="match status" value="1"/>
</dbReference>
<name>A0A370XES3_9GAMM</name>
<dbReference type="RefSeq" id="WP_115477191.1">
    <property type="nucleotide sequence ID" value="NZ_QRBF01000001.1"/>
</dbReference>
<dbReference type="InterPro" id="IPR003593">
    <property type="entry name" value="AAA+_ATPase"/>
</dbReference>
<evidence type="ECO:0000256" key="6">
    <source>
        <dbReference type="ARBA" id="ARBA00023136"/>
    </source>
</evidence>
<dbReference type="InterPro" id="IPR003439">
    <property type="entry name" value="ABC_transporter-like_ATP-bd"/>
</dbReference>
<dbReference type="InterPro" id="IPR027417">
    <property type="entry name" value="P-loop_NTPase"/>
</dbReference>
<keyword evidence="9" id="KW-1185">Reference proteome</keyword>
<organism evidence="8 9">
    <name type="scientific">Dyella psychrodurans</name>
    <dbReference type="NCBI Taxonomy" id="1927960"/>
    <lineage>
        <taxon>Bacteria</taxon>
        <taxon>Pseudomonadati</taxon>
        <taxon>Pseudomonadota</taxon>
        <taxon>Gammaproteobacteria</taxon>
        <taxon>Lysobacterales</taxon>
        <taxon>Rhodanobacteraceae</taxon>
        <taxon>Dyella</taxon>
    </lineage>
</organism>
<keyword evidence="6" id="KW-0472">Membrane</keyword>
<dbReference type="EMBL" id="QRBF01000001">
    <property type="protein sequence ID" value="RDS86924.1"/>
    <property type="molecule type" value="Genomic_DNA"/>
</dbReference>
<dbReference type="GO" id="GO:0016887">
    <property type="term" value="F:ATP hydrolysis activity"/>
    <property type="evidence" value="ECO:0007669"/>
    <property type="project" value="InterPro"/>
</dbReference>
<feature type="domain" description="ABC transporter" evidence="7">
    <location>
        <begin position="11"/>
        <end position="209"/>
    </location>
</feature>
<dbReference type="GO" id="GO:0005524">
    <property type="term" value="F:ATP binding"/>
    <property type="evidence" value="ECO:0007669"/>
    <property type="project" value="UniProtKB-KW"/>
</dbReference>
<keyword evidence="2" id="KW-0547">Nucleotide-binding</keyword>
<dbReference type="NCBIfam" id="TIGR01189">
    <property type="entry name" value="ccmA"/>
    <property type="match status" value="1"/>
</dbReference>
<dbReference type="Proteomes" id="UP000255334">
    <property type="component" value="Unassembled WGS sequence"/>
</dbReference>
<keyword evidence="1" id="KW-0813">Transport</keyword>
<keyword evidence="5" id="KW-1278">Translocase</keyword>
<dbReference type="AlphaFoldDB" id="A0A370XES3"/>
<evidence type="ECO:0000313" key="8">
    <source>
        <dbReference type="EMBL" id="RDS86924.1"/>
    </source>
</evidence>
<dbReference type="InterPro" id="IPR017871">
    <property type="entry name" value="ABC_transporter-like_CS"/>
</dbReference>
<evidence type="ECO:0000256" key="2">
    <source>
        <dbReference type="ARBA" id="ARBA00022741"/>
    </source>
</evidence>
<dbReference type="OrthoDB" id="9800654at2"/>
<dbReference type="InterPro" id="IPR005895">
    <property type="entry name" value="ABC_transptr_haem_export_CcmA"/>
</dbReference>
<evidence type="ECO:0000256" key="3">
    <source>
        <dbReference type="ARBA" id="ARBA00022748"/>
    </source>
</evidence>
<dbReference type="GO" id="GO:0017004">
    <property type="term" value="P:cytochrome complex assembly"/>
    <property type="evidence" value="ECO:0007669"/>
    <property type="project" value="UniProtKB-KW"/>
</dbReference>
<evidence type="ECO:0000256" key="5">
    <source>
        <dbReference type="ARBA" id="ARBA00022967"/>
    </source>
</evidence>
<protein>
    <submittedName>
        <fullName evidence="8">Cytochrome c biogenesis heme-transporting ATPase CcmA</fullName>
    </submittedName>
</protein>
<keyword evidence="3" id="KW-0201">Cytochrome c-type biogenesis</keyword>
<dbReference type="Gene3D" id="3.40.50.300">
    <property type="entry name" value="P-loop containing nucleotide triphosphate hydrolases"/>
    <property type="match status" value="1"/>
</dbReference>
<evidence type="ECO:0000313" key="9">
    <source>
        <dbReference type="Proteomes" id="UP000255334"/>
    </source>
</evidence>
<comment type="caution">
    <text evidence="8">The sequence shown here is derived from an EMBL/GenBank/DDBJ whole genome shotgun (WGS) entry which is preliminary data.</text>
</comment>
<dbReference type="PANTHER" id="PTHR43499">
    <property type="entry name" value="ABC TRANSPORTER I FAMILY MEMBER 1"/>
    <property type="match status" value="1"/>
</dbReference>
<dbReference type="SUPFAM" id="SSF52540">
    <property type="entry name" value="P-loop containing nucleoside triphosphate hydrolases"/>
    <property type="match status" value="1"/>
</dbReference>
<evidence type="ECO:0000259" key="7">
    <source>
        <dbReference type="PROSITE" id="PS50893"/>
    </source>
</evidence>
<accession>A0A370XES3</accession>
<proteinExistence type="predicted"/>
<dbReference type="PROSITE" id="PS50893">
    <property type="entry name" value="ABC_TRANSPORTER_2"/>
    <property type="match status" value="1"/>
</dbReference>
<dbReference type="Pfam" id="PF00005">
    <property type="entry name" value="ABC_tran"/>
    <property type="match status" value="1"/>
</dbReference>
<dbReference type="PROSITE" id="PS00211">
    <property type="entry name" value="ABC_TRANSPORTER_1"/>
    <property type="match status" value="1"/>
</dbReference>
<gene>
    <name evidence="8" type="ORF">DWU99_04830</name>
</gene>